<dbReference type="GO" id="GO:0043565">
    <property type="term" value="F:sequence-specific DNA binding"/>
    <property type="evidence" value="ECO:0007669"/>
    <property type="project" value="InterPro"/>
</dbReference>
<dbReference type="InterPro" id="IPR020449">
    <property type="entry name" value="Tscrpt_reg_AraC-type_HTH"/>
</dbReference>
<dbReference type="PROSITE" id="PS01124">
    <property type="entry name" value="HTH_ARAC_FAMILY_2"/>
    <property type="match status" value="1"/>
</dbReference>
<dbReference type="InterPro" id="IPR009057">
    <property type="entry name" value="Homeodomain-like_sf"/>
</dbReference>
<proteinExistence type="predicted"/>
<dbReference type="Gene3D" id="1.10.10.60">
    <property type="entry name" value="Homeodomain-like"/>
    <property type="match status" value="1"/>
</dbReference>
<dbReference type="Pfam" id="PF12833">
    <property type="entry name" value="HTH_18"/>
    <property type="match status" value="1"/>
</dbReference>
<dbReference type="InterPro" id="IPR050204">
    <property type="entry name" value="AraC_XylS_family_regulators"/>
</dbReference>
<feature type="domain" description="HTH araC/xylS-type" evidence="4">
    <location>
        <begin position="176"/>
        <end position="273"/>
    </location>
</feature>
<dbReference type="PANTHER" id="PTHR46796">
    <property type="entry name" value="HTH-TYPE TRANSCRIPTIONAL ACTIVATOR RHAS-RELATED"/>
    <property type="match status" value="1"/>
</dbReference>
<dbReference type="PANTHER" id="PTHR46796:SF6">
    <property type="entry name" value="ARAC SUBFAMILY"/>
    <property type="match status" value="1"/>
</dbReference>
<accession>A0A1Q4HSN8</accession>
<dbReference type="AlphaFoldDB" id="A0A1Q4HSN8"/>
<comment type="caution">
    <text evidence="5">The sequence shown here is derived from an EMBL/GenBank/DDBJ whole genome shotgun (WGS) entry which is preliminary data.</text>
</comment>
<dbReference type="SUPFAM" id="SSF46689">
    <property type="entry name" value="Homeodomain-like"/>
    <property type="match status" value="1"/>
</dbReference>
<dbReference type="InterPro" id="IPR018060">
    <property type="entry name" value="HTH_AraC"/>
</dbReference>
<name>A0A1Q4HSN8_9MYCO</name>
<dbReference type="PROSITE" id="PS00041">
    <property type="entry name" value="HTH_ARAC_FAMILY_1"/>
    <property type="match status" value="1"/>
</dbReference>
<gene>
    <name evidence="5" type="ORF">BRW65_18020</name>
</gene>
<protein>
    <recommendedName>
        <fullName evidence="4">HTH araC/xylS-type domain-containing protein</fullName>
    </recommendedName>
</protein>
<evidence type="ECO:0000259" key="4">
    <source>
        <dbReference type="PROSITE" id="PS01124"/>
    </source>
</evidence>
<keyword evidence="1" id="KW-0805">Transcription regulation</keyword>
<evidence type="ECO:0000313" key="5">
    <source>
        <dbReference type="EMBL" id="OJZ72026.1"/>
    </source>
</evidence>
<evidence type="ECO:0000256" key="1">
    <source>
        <dbReference type="ARBA" id="ARBA00023015"/>
    </source>
</evidence>
<evidence type="ECO:0000256" key="2">
    <source>
        <dbReference type="ARBA" id="ARBA00023125"/>
    </source>
</evidence>
<keyword evidence="3" id="KW-0804">Transcription</keyword>
<dbReference type="InterPro" id="IPR018062">
    <property type="entry name" value="HTH_AraC-typ_CS"/>
</dbReference>
<dbReference type="EMBL" id="MPNT01000016">
    <property type="protein sequence ID" value="OJZ72026.1"/>
    <property type="molecule type" value="Genomic_DNA"/>
</dbReference>
<dbReference type="SMART" id="SM00342">
    <property type="entry name" value="HTH_ARAC"/>
    <property type="match status" value="1"/>
</dbReference>
<dbReference type="GO" id="GO:0003700">
    <property type="term" value="F:DNA-binding transcription factor activity"/>
    <property type="evidence" value="ECO:0007669"/>
    <property type="project" value="InterPro"/>
</dbReference>
<evidence type="ECO:0000313" key="6">
    <source>
        <dbReference type="Proteomes" id="UP000186438"/>
    </source>
</evidence>
<keyword evidence="6" id="KW-1185">Reference proteome</keyword>
<dbReference type="Proteomes" id="UP000186438">
    <property type="component" value="Unassembled WGS sequence"/>
</dbReference>
<keyword evidence="2" id="KW-0238">DNA-binding</keyword>
<organism evidence="5 6">
    <name type="scientific">Mycobacterium paraffinicum</name>
    <dbReference type="NCBI Taxonomy" id="53378"/>
    <lineage>
        <taxon>Bacteria</taxon>
        <taxon>Bacillati</taxon>
        <taxon>Actinomycetota</taxon>
        <taxon>Actinomycetes</taxon>
        <taxon>Mycobacteriales</taxon>
        <taxon>Mycobacteriaceae</taxon>
        <taxon>Mycobacterium</taxon>
    </lineage>
</organism>
<evidence type="ECO:0000256" key="3">
    <source>
        <dbReference type="ARBA" id="ARBA00023163"/>
    </source>
</evidence>
<sequence length="279" mass="30528">MVDFKSNALLLSDVMAVWDVMCPGTHAPQSAEETTDTTHIVFPYDGLYVHHAGHREAIADSSRVLFLNKDQVWRMSHPVAGGDSSLSIGLAPEVLVELVPGELLAPGENAALNRCTLRLDVRTQALAASVRHRLDRGAIGGVLEAETATMGLIRAALRGHALDERRITARSRKLVDGAKLVVGGDLSRRWTLSDIAAELSVSPVYLTQVFQRVEGIPMYRYQLQLRLAQALQRLGEYDDVTDLAIGLGFTSHSHFSAAFKQTYGQTPSEFRRASGVRRG</sequence>
<dbReference type="STRING" id="53378.BRW65_18020"/>
<reference evidence="5 6" key="1">
    <citation type="submission" date="2016-11" db="EMBL/GenBank/DDBJ databases">
        <title>Genome sequences of unsequenced Mycobacteria.</title>
        <authorList>
            <person name="Greninger A.L."/>
            <person name="Fang F."/>
            <person name="Jerome K.R."/>
        </authorList>
    </citation>
    <scope>NUCLEOTIDE SEQUENCE [LARGE SCALE GENOMIC DNA]</scope>
    <source>
        <strain evidence="5 6">M11</strain>
    </source>
</reference>
<dbReference type="PRINTS" id="PR00032">
    <property type="entry name" value="HTHARAC"/>
</dbReference>